<dbReference type="PANTHER" id="PTHR13399:SF2">
    <property type="entry name" value="TRANSLOCON-ASSOCIATED PROTEIN SUBUNIT GAMMA"/>
    <property type="match status" value="1"/>
</dbReference>
<keyword evidence="7 10" id="KW-1133">Transmembrane helix</keyword>
<evidence type="ECO:0000256" key="4">
    <source>
        <dbReference type="ARBA" id="ARBA00022231"/>
    </source>
</evidence>
<dbReference type="InterPro" id="IPR009779">
    <property type="entry name" value="SSR3"/>
</dbReference>
<keyword evidence="5 10" id="KW-0812">Transmembrane</keyword>
<sequence>MDLYQSAIVFAVMTLLCTWLIAFAYKSVKFVLKHKVAPKREDAVSREIMKKLSDDKKMYQERERMRGYCGRRMKVRQTTRRPHSTIFYNKRLVPDAHHRDVLLHTEGVQPHGQLCVLRGRRCRSAGTLLHWLPVKNHPFFLFFSSALN</sequence>
<protein>
    <recommendedName>
        <fullName evidence="4">Translocon-associated protein subunit gamma</fullName>
    </recommendedName>
    <alternativeName>
        <fullName evidence="9">Signal sequence receptor subunit gamma</fullName>
    </alternativeName>
</protein>
<evidence type="ECO:0000256" key="6">
    <source>
        <dbReference type="ARBA" id="ARBA00022824"/>
    </source>
</evidence>
<evidence type="ECO:0000256" key="3">
    <source>
        <dbReference type="ARBA" id="ARBA00007990"/>
    </source>
</evidence>
<keyword evidence="6" id="KW-0256">Endoplasmic reticulum</keyword>
<feature type="transmembrane region" description="Helical" evidence="10">
    <location>
        <begin position="6"/>
        <end position="25"/>
    </location>
</feature>
<keyword evidence="8 10" id="KW-0472">Membrane</keyword>
<accession>V5HD00</accession>
<reference evidence="11" key="1">
    <citation type="journal article" date="2015" name="Sci. Rep.">
        <title>Tissue- and time-dependent transcription in Ixodes ricinus salivary glands and midguts when blood feeding on the vertebrate host.</title>
        <authorList>
            <person name="Kotsyfakis M."/>
            <person name="Schwarz A."/>
            <person name="Erhart J."/>
            <person name="Ribeiro J.M."/>
        </authorList>
    </citation>
    <scope>NUCLEOTIDE SEQUENCE</scope>
    <source>
        <tissue evidence="11">Salivary gland and midgut</tissue>
    </source>
</reference>
<evidence type="ECO:0000256" key="1">
    <source>
        <dbReference type="ARBA" id="ARBA00002838"/>
    </source>
</evidence>
<dbReference type="PANTHER" id="PTHR13399">
    <property type="entry name" value="TRANSLOCON-ASSOCIATED PROTEIN TRAP , GAMMA SUBUNIT"/>
    <property type="match status" value="1"/>
</dbReference>
<evidence type="ECO:0000256" key="10">
    <source>
        <dbReference type="SAM" id="Phobius"/>
    </source>
</evidence>
<dbReference type="EMBL" id="GANP01013275">
    <property type="protein sequence ID" value="JAB71193.1"/>
    <property type="molecule type" value="mRNA"/>
</dbReference>
<dbReference type="Pfam" id="PF07074">
    <property type="entry name" value="TRAP-gamma"/>
    <property type="match status" value="1"/>
</dbReference>
<evidence type="ECO:0000256" key="7">
    <source>
        <dbReference type="ARBA" id="ARBA00022989"/>
    </source>
</evidence>
<comment type="similarity">
    <text evidence="3">Belongs to the TRAP-gamma family.</text>
</comment>
<proteinExistence type="evidence at transcript level"/>
<evidence type="ECO:0000256" key="5">
    <source>
        <dbReference type="ARBA" id="ARBA00022692"/>
    </source>
</evidence>
<evidence type="ECO:0000256" key="9">
    <source>
        <dbReference type="ARBA" id="ARBA00030917"/>
    </source>
</evidence>
<name>V5HD00_IXORI</name>
<evidence type="ECO:0000256" key="8">
    <source>
        <dbReference type="ARBA" id="ARBA00023136"/>
    </source>
</evidence>
<dbReference type="GO" id="GO:0005789">
    <property type="term" value="C:endoplasmic reticulum membrane"/>
    <property type="evidence" value="ECO:0007669"/>
    <property type="project" value="UniProtKB-SubCell"/>
</dbReference>
<comment type="function">
    <text evidence="1">TRAP proteins are part of a complex whose function is to bind calcium to the ER membrane and thereby regulate the retention of ER resident proteins.</text>
</comment>
<dbReference type="GO" id="GO:0006614">
    <property type="term" value="P:SRP-dependent cotranslational protein targeting to membrane"/>
    <property type="evidence" value="ECO:0007669"/>
    <property type="project" value="InterPro"/>
</dbReference>
<dbReference type="AlphaFoldDB" id="V5HD00"/>
<comment type="subcellular location">
    <subcellularLocation>
        <location evidence="2">Endoplasmic reticulum membrane</location>
        <topology evidence="2">Multi-pass membrane protein</topology>
    </subcellularLocation>
</comment>
<evidence type="ECO:0000256" key="2">
    <source>
        <dbReference type="ARBA" id="ARBA00004477"/>
    </source>
</evidence>
<organism evidence="11">
    <name type="scientific">Ixodes ricinus</name>
    <name type="common">Common tick</name>
    <name type="synonym">Acarus ricinus</name>
    <dbReference type="NCBI Taxonomy" id="34613"/>
    <lineage>
        <taxon>Eukaryota</taxon>
        <taxon>Metazoa</taxon>
        <taxon>Ecdysozoa</taxon>
        <taxon>Arthropoda</taxon>
        <taxon>Chelicerata</taxon>
        <taxon>Arachnida</taxon>
        <taxon>Acari</taxon>
        <taxon>Parasitiformes</taxon>
        <taxon>Ixodida</taxon>
        <taxon>Ixodoidea</taxon>
        <taxon>Ixodidae</taxon>
        <taxon>Ixodinae</taxon>
        <taxon>Ixodes</taxon>
    </lineage>
</organism>
<evidence type="ECO:0000313" key="11">
    <source>
        <dbReference type="EMBL" id="JAB71193.1"/>
    </source>
</evidence>